<keyword evidence="10" id="KW-0961">Cell wall biogenesis/degradation</keyword>
<reference evidence="17 18" key="1">
    <citation type="journal article" date="2012" name="Science">
        <title>The Paleozoic origin of enzymatic lignin decomposition reconstructed from 31 fungal genomes.</title>
        <authorList>
            <person name="Floudas D."/>
            <person name="Binder M."/>
            <person name="Riley R."/>
            <person name="Barry K."/>
            <person name="Blanchette R.A."/>
            <person name="Henrissat B."/>
            <person name="Martinez A.T."/>
            <person name="Otillar R."/>
            <person name="Spatafora J.W."/>
            <person name="Yadav J.S."/>
            <person name="Aerts A."/>
            <person name="Benoit I."/>
            <person name="Boyd A."/>
            <person name="Carlson A."/>
            <person name="Copeland A."/>
            <person name="Coutinho P.M."/>
            <person name="de Vries R.P."/>
            <person name="Ferreira P."/>
            <person name="Findley K."/>
            <person name="Foster B."/>
            <person name="Gaskell J."/>
            <person name="Glotzer D."/>
            <person name="Gorecki P."/>
            <person name="Heitman J."/>
            <person name="Hesse C."/>
            <person name="Hori C."/>
            <person name="Igarashi K."/>
            <person name="Jurgens J.A."/>
            <person name="Kallen N."/>
            <person name="Kersten P."/>
            <person name="Kohler A."/>
            <person name="Kuees U."/>
            <person name="Kumar T.K.A."/>
            <person name="Kuo A."/>
            <person name="LaButti K."/>
            <person name="Larrondo L.F."/>
            <person name="Lindquist E."/>
            <person name="Ling A."/>
            <person name="Lombard V."/>
            <person name="Lucas S."/>
            <person name="Lundell T."/>
            <person name="Martin R."/>
            <person name="McLaughlin D.J."/>
            <person name="Morgenstern I."/>
            <person name="Morin E."/>
            <person name="Murat C."/>
            <person name="Nagy L.G."/>
            <person name="Nolan M."/>
            <person name="Ohm R.A."/>
            <person name="Patyshakuliyeva A."/>
            <person name="Rokas A."/>
            <person name="Ruiz-Duenas F.J."/>
            <person name="Sabat G."/>
            <person name="Salamov A."/>
            <person name="Samejima M."/>
            <person name="Schmutz J."/>
            <person name="Slot J.C."/>
            <person name="St John F."/>
            <person name="Stenlid J."/>
            <person name="Sun H."/>
            <person name="Sun S."/>
            <person name="Syed K."/>
            <person name="Tsang A."/>
            <person name="Wiebenga A."/>
            <person name="Young D."/>
            <person name="Pisabarro A."/>
            <person name="Eastwood D.C."/>
            <person name="Martin F."/>
            <person name="Cullen D."/>
            <person name="Grigoriev I.V."/>
            <person name="Hibbett D.S."/>
        </authorList>
    </citation>
    <scope>NUCLEOTIDE SEQUENCE [LARGE SCALE GENOMIC DNA]</scope>
    <source>
        <strain evidence="17 18">DJM-731 SS1</strain>
    </source>
</reference>
<keyword evidence="4 16" id="KW-0732">Signal</keyword>
<feature type="signal peptide" evidence="16">
    <location>
        <begin position="1"/>
        <end position="21"/>
    </location>
</feature>
<dbReference type="PANTHER" id="PTHR31736:SF12">
    <property type="entry name" value="EXO-POLYGALACTURONASE, PUTATIVE-RELATED"/>
    <property type="match status" value="1"/>
</dbReference>
<dbReference type="PANTHER" id="PTHR31736">
    <property type="match status" value="1"/>
</dbReference>
<dbReference type="GeneID" id="63684117"/>
<evidence type="ECO:0000256" key="12">
    <source>
        <dbReference type="ARBA" id="ARBA00037312"/>
    </source>
</evidence>
<dbReference type="EC" id="3.2.1.67" evidence="13"/>
<dbReference type="RefSeq" id="XP_040626048.1">
    <property type="nucleotide sequence ID" value="XM_040769055.1"/>
</dbReference>
<keyword evidence="9 15" id="KW-0326">Glycosidase</keyword>
<dbReference type="OMA" id="NGQPWWS"/>
<keyword evidence="6" id="KW-1015">Disulfide bond</keyword>
<dbReference type="GO" id="GO:0071555">
    <property type="term" value="P:cell wall organization"/>
    <property type="evidence" value="ECO:0007669"/>
    <property type="project" value="UniProtKB-KW"/>
</dbReference>
<gene>
    <name evidence="17" type="ORF">DACRYDRAFT_110467</name>
</gene>
<dbReference type="OrthoDB" id="187139at2759"/>
<evidence type="ECO:0000256" key="11">
    <source>
        <dbReference type="ARBA" id="ARBA00023326"/>
    </source>
</evidence>
<evidence type="ECO:0000256" key="15">
    <source>
        <dbReference type="RuleBase" id="RU361169"/>
    </source>
</evidence>
<comment type="similarity">
    <text evidence="2 15">Belongs to the glycosyl hydrolase 28 family.</text>
</comment>
<organism evidence="17 18">
    <name type="scientific">Dacryopinax primogenitus (strain DJM 731)</name>
    <name type="common">Brown rot fungus</name>
    <dbReference type="NCBI Taxonomy" id="1858805"/>
    <lineage>
        <taxon>Eukaryota</taxon>
        <taxon>Fungi</taxon>
        <taxon>Dikarya</taxon>
        <taxon>Basidiomycota</taxon>
        <taxon>Agaricomycotina</taxon>
        <taxon>Dacrymycetes</taxon>
        <taxon>Dacrymycetales</taxon>
        <taxon>Dacrymycetaceae</taxon>
        <taxon>Dacryopinax</taxon>
    </lineage>
</organism>
<keyword evidence="17" id="KW-0456">Lyase</keyword>
<dbReference type="GO" id="GO:0004650">
    <property type="term" value="F:polygalacturonase activity"/>
    <property type="evidence" value="ECO:0007669"/>
    <property type="project" value="InterPro"/>
</dbReference>
<accession>M5FQI0</accession>
<evidence type="ECO:0000256" key="9">
    <source>
        <dbReference type="ARBA" id="ARBA00023295"/>
    </source>
</evidence>
<dbReference type="EMBL" id="JH795871">
    <property type="protein sequence ID" value="EJT99150.1"/>
    <property type="molecule type" value="Genomic_DNA"/>
</dbReference>
<evidence type="ECO:0000313" key="17">
    <source>
        <dbReference type="EMBL" id="EJT99150.1"/>
    </source>
</evidence>
<evidence type="ECO:0000256" key="8">
    <source>
        <dbReference type="ARBA" id="ARBA00023277"/>
    </source>
</evidence>
<evidence type="ECO:0000256" key="7">
    <source>
        <dbReference type="ARBA" id="ARBA00023180"/>
    </source>
</evidence>
<evidence type="ECO:0000256" key="3">
    <source>
        <dbReference type="ARBA" id="ARBA00022525"/>
    </source>
</evidence>
<keyword evidence="7" id="KW-0325">Glycoprotein</keyword>
<dbReference type="Pfam" id="PF00295">
    <property type="entry name" value="Glyco_hydro_28"/>
    <property type="match status" value="1"/>
</dbReference>
<protein>
    <recommendedName>
        <fullName evidence="13">galacturonan 1,4-alpha-galacturonidase</fullName>
        <ecNumber evidence="13">3.2.1.67</ecNumber>
    </recommendedName>
</protein>
<dbReference type="Gene3D" id="2.160.20.10">
    <property type="entry name" value="Single-stranded right-handed beta-helix, Pectin lyase-like"/>
    <property type="match status" value="1"/>
</dbReference>
<keyword evidence="11" id="KW-0624">Polysaccharide degradation</keyword>
<dbReference type="SUPFAM" id="SSF51126">
    <property type="entry name" value="Pectin lyase-like"/>
    <property type="match status" value="1"/>
</dbReference>
<feature type="chain" id="PRO_5004067141" description="galacturonan 1,4-alpha-galacturonidase" evidence="16">
    <location>
        <begin position="22"/>
        <end position="427"/>
    </location>
</feature>
<evidence type="ECO:0000256" key="10">
    <source>
        <dbReference type="ARBA" id="ARBA00023316"/>
    </source>
</evidence>
<dbReference type="InterPro" id="IPR000743">
    <property type="entry name" value="Glyco_hydro_28"/>
</dbReference>
<dbReference type="InterPro" id="IPR011050">
    <property type="entry name" value="Pectin_lyase_fold/virulence"/>
</dbReference>
<evidence type="ECO:0000313" key="18">
    <source>
        <dbReference type="Proteomes" id="UP000030653"/>
    </source>
</evidence>
<name>M5FQI0_DACPD</name>
<evidence type="ECO:0000256" key="13">
    <source>
        <dbReference type="ARBA" id="ARBA00038933"/>
    </source>
</evidence>
<evidence type="ECO:0000256" key="1">
    <source>
        <dbReference type="ARBA" id="ARBA00004613"/>
    </source>
</evidence>
<evidence type="ECO:0000256" key="2">
    <source>
        <dbReference type="ARBA" id="ARBA00008834"/>
    </source>
</evidence>
<evidence type="ECO:0000256" key="14">
    <source>
        <dbReference type="ARBA" id="ARBA00048766"/>
    </source>
</evidence>
<comment type="subcellular location">
    <subcellularLocation>
        <location evidence="1">Secreted</location>
    </subcellularLocation>
</comment>
<evidence type="ECO:0000256" key="4">
    <source>
        <dbReference type="ARBA" id="ARBA00022729"/>
    </source>
</evidence>
<dbReference type="Proteomes" id="UP000030653">
    <property type="component" value="Unassembled WGS sequence"/>
</dbReference>
<dbReference type="HOGENOM" id="CLU_016031_1_1_1"/>
<dbReference type="GO" id="GO:0000272">
    <property type="term" value="P:polysaccharide catabolic process"/>
    <property type="evidence" value="ECO:0007669"/>
    <property type="project" value="UniProtKB-KW"/>
</dbReference>
<dbReference type="InterPro" id="IPR012334">
    <property type="entry name" value="Pectin_lyas_fold"/>
</dbReference>
<keyword evidence="5 15" id="KW-0378">Hydrolase</keyword>
<keyword evidence="3" id="KW-0964">Secreted</keyword>
<dbReference type="GO" id="GO:0047911">
    <property type="term" value="F:galacturan 1,4-alpha-galacturonidase activity"/>
    <property type="evidence" value="ECO:0007669"/>
    <property type="project" value="UniProtKB-EC"/>
</dbReference>
<keyword evidence="18" id="KW-1185">Reference proteome</keyword>
<dbReference type="STRING" id="1858805.M5FQI0"/>
<sequence length="427" mass="46809">MKPSLFTHLCIDFLRIALGVATTQHGKTCILSPLGVGKDDTDQVLAAISRCGKGGHTVFRPGGFNITRKMTWELEDATVDLWGYLNFQPDIQYWLNYNNTYRVVFVQSQALWFVVTGSDFIIDAHNAGGINGNGQPWWEYFTQHTKADGDGRPISLTVYQAQRATIKGFRIESPPFWSNCVAESQEITYDGMFVNATNTNSTFFGQNIDPNTDGINTFRSNNINLFNWDITCGDDCLAIKGNSTNIHASNYTCRGGNGVAFGSLGQYVDLPDYVENVLLEDFTITRLDHSIQPNMGGGVYFKTWTGETVGVPPTGGGGGTGKVENVVPRDFTLNLVDRPVHVYQTNGGNSSETPSELQFADLSFMNWRGTADTNRVIDIECSAAAHCPGMVFSDFNIELAPSNLTARYTCINVVSERGIAGPCNATT</sequence>
<keyword evidence="8" id="KW-0119">Carbohydrate metabolism</keyword>
<dbReference type="GO" id="GO:0005576">
    <property type="term" value="C:extracellular region"/>
    <property type="evidence" value="ECO:0007669"/>
    <property type="project" value="UniProtKB-SubCell"/>
</dbReference>
<evidence type="ECO:0000256" key="5">
    <source>
        <dbReference type="ARBA" id="ARBA00022801"/>
    </source>
</evidence>
<dbReference type="AlphaFoldDB" id="M5FQI0"/>
<comment type="catalytic activity">
    <reaction evidence="14">
        <text>[(1-&gt;4)-alpha-D-galacturonosyl](n) + H2O = alpha-D-galacturonate + [(1-&gt;4)-alpha-D-galacturonosyl](n-1)</text>
        <dbReference type="Rhea" id="RHEA:14117"/>
        <dbReference type="Rhea" id="RHEA-COMP:14570"/>
        <dbReference type="Rhea" id="RHEA-COMP:14572"/>
        <dbReference type="ChEBI" id="CHEBI:15377"/>
        <dbReference type="ChEBI" id="CHEBI:58658"/>
        <dbReference type="ChEBI" id="CHEBI:140523"/>
        <dbReference type="EC" id="3.2.1.67"/>
    </reaction>
</comment>
<comment type="function">
    <text evidence="12">Specific in hydrolyzing the terminal glycosidic bond of polygalacturonic acid and oligogalacturonates.</text>
</comment>
<evidence type="ECO:0000256" key="6">
    <source>
        <dbReference type="ARBA" id="ARBA00023157"/>
    </source>
</evidence>
<dbReference type="GO" id="GO:0016829">
    <property type="term" value="F:lyase activity"/>
    <property type="evidence" value="ECO:0007669"/>
    <property type="project" value="UniProtKB-KW"/>
</dbReference>
<evidence type="ECO:0000256" key="16">
    <source>
        <dbReference type="SAM" id="SignalP"/>
    </source>
</evidence>
<proteinExistence type="inferred from homology"/>